<reference evidence="3" key="1">
    <citation type="submission" date="2020-06" db="EMBL/GenBank/DDBJ databases">
        <title>REHAB project genomes.</title>
        <authorList>
            <person name="Shaw L.P."/>
        </authorList>
    </citation>
    <scope>NUCLEOTIDE SEQUENCE [LARGE SCALE GENOMIC DNA]</scope>
    <source>
        <strain evidence="3">RHBSTW-00938</strain>
        <plasmid evidence="3">prhbstw-00938_2</plasmid>
    </source>
</reference>
<feature type="transmembrane region" description="Helical" evidence="1">
    <location>
        <begin position="90"/>
        <end position="111"/>
    </location>
</feature>
<protein>
    <submittedName>
        <fullName evidence="2">Uncharacterized protein</fullName>
    </submittedName>
</protein>
<evidence type="ECO:0000313" key="2">
    <source>
        <dbReference type="EMBL" id="QMR42894.1"/>
    </source>
</evidence>
<name>A0AAP9R2Z1_KLEAE</name>
<keyword evidence="1" id="KW-0812">Transmembrane</keyword>
<accession>A0AAP9R2Z1</accession>
<evidence type="ECO:0000256" key="1">
    <source>
        <dbReference type="SAM" id="Phobius"/>
    </source>
</evidence>
<dbReference type="AlphaFoldDB" id="A0AAP9R2Z1"/>
<dbReference type="EMBL" id="CP055905">
    <property type="protein sequence ID" value="QMR42894.1"/>
    <property type="molecule type" value="Genomic_DNA"/>
</dbReference>
<keyword evidence="1" id="KW-1133">Transmembrane helix</keyword>
<feature type="transmembrane region" description="Helical" evidence="1">
    <location>
        <begin position="57"/>
        <end position="78"/>
    </location>
</feature>
<dbReference type="Proteomes" id="UP000514462">
    <property type="component" value="Plasmid pRHBSTW-00938_2"/>
</dbReference>
<gene>
    <name evidence="2" type="ORF">HV331_25595</name>
</gene>
<keyword evidence="2" id="KW-0614">Plasmid</keyword>
<proteinExistence type="predicted"/>
<evidence type="ECO:0000313" key="3">
    <source>
        <dbReference type="Proteomes" id="UP000514462"/>
    </source>
</evidence>
<organism evidence="2 3">
    <name type="scientific">Klebsiella aerogenes</name>
    <name type="common">Enterobacter aerogenes</name>
    <dbReference type="NCBI Taxonomy" id="548"/>
    <lineage>
        <taxon>Bacteria</taxon>
        <taxon>Pseudomonadati</taxon>
        <taxon>Pseudomonadota</taxon>
        <taxon>Gammaproteobacteria</taxon>
        <taxon>Enterobacterales</taxon>
        <taxon>Enterobacteriaceae</taxon>
        <taxon>Klebsiella/Raoultella group</taxon>
        <taxon>Klebsiella</taxon>
    </lineage>
</organism>
<sequence length="143" mass="16676">MVYLNSIRPRWLHFDLHQETGLLPRLRGNMLSCCLVCLLGFLFSAEVINGAHHHCCWLVHCVLSVWNGINLFYIALSFCEVFSLCFSQTILFFLSLFSAEGGIFVAIIRVFTLPVTEHRRRQKRGYRRLHQETEPILFIPLHN</sequence>
<dbReference type="RefSeq" id="WP_182015666.1">
    <property type="nucleotide sequence ID" value="NZ_CP055905.1"/>
</dbReference>
<geneLocation type="plasmid" evidence="3">
    <name>prhbstw-00938_2</name>
</geneLocation>
<keyword evidence="1" id="KW-0472">Membrane</keyword>
<feature type="transmembrane region" description="Helical" evidence="1">
    <location>
        <begin position="26"/>
        <end position="45"/>
    </location>
</feature>